<dbReference type="EMBL" id="UHJJ01000023">
    <property type="protein sequence ID" value="SUQ16168.1"/>
    <property type="molecule type" value="Genomic_DNA"/>
</dbReference>
<name>A0A316AB63_9FIRM</name>
<dbReference type="AlphaFoldDB" id="A0A316AB63"/>
<keyword evidence="2" id="KW-1185">Reference proteome</keyword>
<accession>A0A316AB63</accession>
<reference evidence="2" key="1">
    <citation type="submission" date="2017-07" db="EMBL/GenBank/DDBJ databases">
        <authorList>
            <person name="Varghese N."/>
            <person name="Submissions S."/>
        </authorList>
    </citation>
    <scope>NUCLEOTIDE SEQUENCE [LARGE SCALE GENOMIC DNA]</scope>
    <source>
        <strain evidence="2">NLAE-zl-C134</strain>
    </source>
</reference>
<sequence>MASTGEKPGKGQYVCITYGQVTILDDNTEYFE</sequence>
<protein>
    <submittedName>
        <fullName evidence="1">Uncharacterized protein</fullName>
    </submittedName>
</protein>
<organism evidence="1 2">
    <name type="scientific">Faecalicatena contorta</name>
    <dbReference type="NCBI Taxonomy" id="39482"/>
    <lineage>
        <taxon>Bacteria</taxon>
        <taxon>Bacillati</taxon>
        <taxon>Bacillota</taxon>
        <taxon>Clostridia</taxon>
        <taxon>Lachnospirales</taxon>
        <taxon>Lachnospiraceae</taxon>
        <taxon>Faecalicatena</taxon>
    </lineage>
</organism>
<gene>
    <name evidence="1" type="ORF">SAMN05216529_1238</name>
</gene>
<evidence type="ECO:0000313" key="2">
    <source>
        <dbReference type="Proteomes" id="UP000254051"/>
    </source>
</evidence>
<evidence type="ECO:0000313" key="1">
    <source>
        <dbReference type="EMBL" id="SUQ16168.1"/>
    </source>
</evidence>
<proteinExistence type="predicted"/>
<dbReference type="Proteomes" id="UP000254051">
    <property type="component" value="Unassembled WGS sequence"/>
</dbReference>